<sequence length="75" mass="8498">MGATGMTWESLKEPINGMHDVLIIMSVEWALLLILTFYLDQDSLLGGGVGKNPLFCFRCVQKKNRNTYDSNFMHS</sequence>
<keyword evidence="1" id="KW-0472">Membrane</keyword>
<accession>A0A0A9GWI6</accession>
<protein>
    <submittedName>
        <fullName evidence="2">Uncharacterized protein</fullName>
    </submittedName>
</protein>
<dbReference type="EMBL" id="GBRH01169004">
    <property type="protein sequence ID" value="JAE28892.1"/>
    <property type="molecule type" value="Transcribed_RNA"/>
</dbReference>
<reference evidence="2" key="1">
    <citation type="submission" date="2014-09" db="EMBL/GenBank/DDBJ databases">
        <authorList>
            <person name="Magalhaes I.L.F."/>
            <person name="Oliveira U."/>
            <person name="Santos F.R."/>
            <person name="Vidigal T.H.D.A."/>
            <person name="Brescovit A.D."/>
            <person name="Santos A.J."/>
        </authorList>
    </citation>
    <scope>NUCLEOTIDE SEQUENCE</scope>
    <source>
        <tissue evidence="2">Shoot tissue taken approximately 20 cm above the soil surface</tissue>
    </source>
</reference>
<evidence type="ECO:0000256" key="1">
    <source>
        <dbReference type="SAM" id="Phobius"/>
    </source>
</evidence>
<feature type="transmembrane region" description="Helical" evidence="1">
    <location>
        <begin position="21"/>
        <end position="39"/>
    </location>
</feature>
<keyword evidence="1" id="KW-1133">Transmembrane helix</keyword>
<reference evidence="2" key="2">
    <citation type="journal article" date="2015" name="Data Brief">
        <title>Shoot transcriptome of the giant reed, Arundo donax.</title>
        <authorList>
            <person name="Barrero R.A."/>
            <person name="Guerrero F.D."/>
            <person name="Moolhuijzen P."/>
            <person name="Goolsby J.A."/>
            <person name="Tidwell J."/>
            <person name="Bellgard S.E."/>
            <person name="Bellgard M.I."/>
        </authorList>
    </citation>
    <scope>NUCLEOTIDE SEQUENCE</scope>
    <source>
        <tissue evidence="2">Shoot tissue taken approximately 20 cm above the soil surface</tissue>
    </source>
</reference>
<evidence type="ECO:0000313" key="2">
    <source>
        <dbReference type="EMBL" id="JAE28892.1"/>
    </source>
</evidence>
<proteinExistence type="predicted"/>
<keyword evidence="1" id="KW-0812">Transmembrane</keyword>
<dbReference type="AlphaFoldDB" id="A0A0A9GWI6"/>
<organism evidence="2">
    <name type="scientific">Arundo donax</name>
    <name type="common">Giant reed</name>
    <name type="synonym">Donax arundinaceus</name>
    <dbReference type="NCBI Taxonomy" id="35708"/>
    <lineage>
        <taxon>Eukaryota</taxon>
        <taxon>Viridiplantae</taxon>
        <taxon>Streptophyta</taxon>
        <taxon>Embryophyta</taxon>
        <taxon>Tracheophyta</taxon>
        <taxon>Spermatophyta</taxon>
        <taxon>Magnoliopsida</taxon>
        <taxon>Liliopsida</taxon>
        <taxon>Poales</taxon>
        <taxon>Poaceae</taxon>
        <taxon>PACMAD clade</taxon>
        <taxon>Arundinoideae</taxon>
        <taxon>Arundineae</taxon>
        <taxon>Arundo</taxon>
    </lineage>
</organism>
<name>A0A0A9GWI6_ARUDO</name>